<evidence type="ECO:0000313" key="4">
    <source>
        <dbReference type="Proteomes" id="UP000239352"/>
    </source>
</evidence>
<dbReference type="AlphaFoldDB" id="A0A2T0GZN3"/>
<reference evidence="3 4" key="1">
    <citation type="submission" date="2018-03" db="EMBL/GenBank/DDBJ databases">
        <title>Actinopolyspora mortivallis from Sahara, screening for active biomolecules.</title>
        <authorList>
            <person name="Selama O."/>
            <person name="Wellington E.M.H."/>
            <person name="Hacene H."/>
        </authorList>
    </citation>
    <scope>NUCLEOTIDE SEQUENCE [LARGE SCALE GENOMIC DNA]</scope>
    <source>
        <strain evidence="3 4">M5A</strain>
    </source>
</reference>
<sequence length="153" mass="16714">MSLAQSTVPAVDLLVLALLVGFGLASAVFVPLLRRQHRHSPRTARRSGRARRARPDAAVAASPTVLARSTADQDGNVRPLPGEGTAEGAAHRADGHEDQGTWEEAERVFRSGTSRWQRRLERCTTEHTVRFGRTRARLSRVTRQLGIDDSTAG</sequence>
<dbReference type="RefSeq" id="WP_106112610.1">
    <property type="nucleotide sequence ID" value="NZ_PVSR01000003.1"/>
</dbReference>
<accession>A0A2T0GZN3</accession>
<feature type="region of interest" description="Disordered" evidence="1">
    <location>
        <begin position="37"/>
        <end position="103"/>
    </location>
</feature>
<keyword evidence="4" id="KW-1185">Reference proteome</keyword>
<evidence type="ECO:0000313" key="3">
    <source>
        <dbReference type="EMBL" id="PRW64572.1"/>
    </source>
</evidence>
<dbReference type="EMBL" id="PVSR01000003">
    <property type="protein sequence ID" value="PRW64572.1"/>
    <property type="molecule type" value="Genomic_DNA"/>
</dbReference>
<evidence type="ECO:0000256" key="1">
    <source>
        <dbReference type="SAM" id="MobiDB-lite"/>
    </source>
</evidence>
<evidence type="ECO:0000256" key="2">
    <source>
        <dbReference type="SAM" id="Phobius"/>
    </source>
</evidence>
<keyword evidence="2" id="KW-1133">Transmembrane helix</keyword>
<proteinExistence type="predicted"/>
<dbReference type="Proteomes" id="UP000239352">
    <property type="component" value="Unassembled WGS sequence"/>
</dbReference>
<feature type="compositionally biased region" description="Basic and acidic residues" evidence="1">
    <location>
        <begin position="89"/>
        <end position="103"/>
    </location>
</feature>
<comment type="caution">
    <text evidence="3">The sequence shown here is derived from an EMBL/GenBank/DDBJ whole genome shotgun (WGS) entry which is preliminary data.</text>
</comment>
<feature type="compositionally biased region" description="Basic residues" evidence="1">
    <location>
        <begin position="37"/>
        <end position="52"/>
    </location>
</feature>
<feature type="transmembrane region" description="Helical" evidence="2">
    <location>
        <begin position="13"/>
        <end position="33"/>
    </location>
</feature>
<keyword evidence="2" id="KW-0472">Membrane</keyword>
<name>A0A2T0GZN3_ACTMO</name>
<gene>
    <name evidence="3" type="ORF">CEP50_04250</name>
</gene>
<organism evidence="3 4">
    <name type="scientific">Actinopolyspora mortivallis</name>
    <dbReference type="NCBI Taxonomy" id="33906"/>
    <lineage>
        <taxon>Bacteria</taxon>
        <taxon>Bacillati</taxon>
        <taxon>Actinomycetota</taxon>
        <taxon>Actinomycetes</taxon>
        <taxon>Actinopolysporales</taxon>
        <taxon>Actinopolysporaceae</taxon>
        <taxon>Actinopolyspora</taxon>
    </lineage>
</organism>
<dbReference type="InParanoid" id="A0A2T0GZN3"/>
<protein>
    <submittedName>
        <fullName evidence="3">Uncharacterized protein</fullName>
    </submittedName>
</protein>
<dbReference type="STRING" id="1050202.GCA_000384035_02601"/>
<keyword evidence="2" id="KW-0812">Transmembrane</keyword>